<reference evidence="2 3" key="1">
    <citation type="submission" date="2024-07" db="EMBL/GenBank/DDBJ databases">
        <title>Section-level genome sequencing and comparative genomics of Aspergillus sections Usti and Cavernicolus.</title>
        <authorList>
            <consortium name="Lawrence Berkeley National Laboratory"/>
            <person name="Nybo J.L."/>
            <person name="Vesth T.C."/>
            <person name="Theobald S."/>
            <person name="Frisvad J.C."/>
            <person name="Larsen T.O."/>
            <person name="Kjaerboelling I."/>
            <person name="Rothschild-Mancinelli K."/>
            <person name="Lyhne E.K."/>
            <person name="Kogle M.E."/>
            <person name="Barry K."/>
            <person name="Clum A."/>
            <person name="Na H."/>
            <person name="Ledsgaard L."/>
            <person name="Lin J."/>
            <person name="Lipzen A."/>
            <person name="Kuo A."/>
            <person name="Riley R."/>
            <person name="Mondo S."/>
            <person name="Labutti K."/>
            <person name="Haridas S."/>
            <person name="Pangalinan J."/>
            <person name="Salamov A.A."/>
            <person name="Simmons B.A."/>
            <person name="Magnuson J.K."/>
            <person name="Chen J."/>
            <person name="Drula E."/>
            <person name="Henrissat B."/>
            <person name="Wiebenga A."/>
            <person name="Lubbers R.J."/>
            <person name="Gomes A.C."/>
            <person name="Makela M.R."/>
            <person name="Stajich J."/>
            <person name="Grigoriev I.V."/>
            <person name="Mortensen U.H."/>
            <person name="De Vries R.P."/>
            <person name="Baker S.E."/>
            <person name="Andersen M.R."/>
        </authorList>
    </citation>
    <scope>NUCLEOTIDE SEQUENCE [LARGE SCALE GENOMIC DNA]</scope>
    <source>
        <strain evidence="2 3">CBS 588.65</strain>
    </source>
</reference>
<feature type="region of interest" description="Disordered" evidence="1">
    <location>
        <begin position="258"/>
        <end position="333"/>
    </location>
</feature>
<feature type="compositionally biased region" description="Polar residues" evidence="1">
    <location>
        <begin position="312"/>
        <end position="331"/>
    </location>
</feature>
<feature type="region of interest" description="Disordered" evidence="1">
    <location>
        <begin position="1"/>
        <end position="31"/>
    </location>
</feature>
<keyword evidence="3" id="KW-1185">Reference proteome</keyword>
<gene>
    <name evidence="2" type="ORF">BJX63DRAFT_436671</name>
</gene>
<dbReference type="EMBL" id="JBFXLT010000128">
    <property type="protein sequence ID" value="KAL2807882.1"/>
    <property type="molecule type" value="Genomic_DNA"/>
</dbReference>
<protein>
    <recommendedName>
        <fullName evidence="4">BZIP domain-containing protein</fullName>
    </recommendedName>
</protein>
<accession>A0ABR4GZ13</accession>
<feature type="compositionally biased region" description="Low complexity" evidence="1">
    <location>
        <begin position="291"/>
        <end position="305"/>
    </location>
</feature>
<evidence type="ECO:0000313" key="3">
    <source>
        <dbReference type="Proteomes" id="UP001610334"/>
    </source>
</evidence>
<dbReference type="Proteomes" id="UP001610334">
    <property type="component" value="Unassembled WGS sequence"/>
</dbReference>
<sequence length="426" mass="46115">MSPKPSFDVSANHRTKEENQERAFIAASRRKDRSLDARIESANRASALHKNRTGRALHITRQIVESEAMYEEVDSNYQAKLQRMMQAQTLQLEQDFERKLFVAMRNNPQALHQRRASSSLASQGPMHGARRMSLDLSQLRTTLPEALTSPLAGCHFSPRYSIASTGPHLQGPAPAQVPAYVASGTPTWVHPEHPQLMQPPPPWDGLYGGPLSPSAMGGLPTPAQPFRDRLASAPTIPVHAIAAASRGPSQHLRVWSEPGITTLPNSTPLSATSSTSSSSSSFQVEPAPYATSPSLDPSSCSDLLPTPDPCTSPHTPASQVSEPSNNFSSLDLANLGHGGPEKWNTDLMHEIDLNMGFGTFPHEPADQDYLDFSQFASTLDHGHIAPSQAHAQMQVPLQMPVPLDMGGAPEPAMDGLPDMDEYTANL</sequence>
<name>A0ABR4GZ13_9EURO</name>
<proteinExistence type="predicted"/>
<evidence type="ECO:0008006" key="4">
    <source>
        <dbReference type="Google" id="ProtNLM"/>
    </source>
</evidence>
<evidence type="ECO:0000313" key="2">
    <source>
        <dbReference type="EMBL" id="KAL2807882.1"/>
    </source>
</evidence>
<feature type="compositionally biased region" description="Low complexity" evidence="1">
    <location>
        <begin position="261"/>
        <end position="281"/>
    </location>
</feature>
<organism evidence="2 3">
    <name type="scientific">Aspergillus granulosus</name>
    <dbReference type="NCBI Taxonomy" id="176169"/>
    <lineage>
        <taxon>Eukaryota</taxon>
        <taxon>Fungi</taxon>
        <taxon>Dikarya</taxon>
        <taxon>Ascomycota</taxon>
        <taxon>Pezizomycotina</taxon>
        <taxon>Eurotiomycetes</taxon>
        <taxon>Eurotiomycetidae</taxon>
        <taxon>Eurotiales</taxon>
        <taxon>Aspergillaceae</taxon>
        <taxon>Aspergillus</taxon>
        <taxon>Aspergillus subgen. Nidulantes</taxon>
    </lineage>
</organism>
<comment type="caution">
    <text evidence="2">The sequence shown here is derived from an EMBL/GenBank/DDBJ whole genome shotgun (WGS) entry which is preliminary data.</text>
</comment>
<evidence type="ECO:0000256" key="1">
    <source>
        <dbReference type="SAM" id="MobiDB-lite"/>
    </source>
</evidence>